<organism evidence="4 5">
    <name type="scientific">Lachnobacterium bovis DSM 14045</name>
    <dbReference type="NCBI Taxonomy" id="1122142"/>
    <lineage>
        <taxon>Bacteria</taxon>
        <taxon>Bacillati</taxon>
        <taxon>Bacillota</taxon>
        <taxon>Clostridia</taxon>
        <taxon>Lachnospirales</taxon>
        <taxon>Lachnospiraceae</taxon>
        <taxon>Lachnobacterium</taxon>
    </lineage>
</organism>
<keyword evidence="1" id="KW-0560">Oxidoreductase</keyword>
<dbReference type="InterPro" id="IPR039697">
    <property type="entry name" value="Alcohol_dehydrogenase_Fe"/>
</dbReference>
<dbReference type="RefSeq" id="WP_074715955.1">
    <property type="nucleotide sequence ID" value="NZ_FNPG01000006.1"/>
</dbReference>
<dbReference type="AlphaFoldDB" id="A0A1H3GE69"/>
<dbReference type="Gene3D" id="3.40.50.1970">
    <property type="match status" value="1"/>
</dbReference>
<dbReference type="PANTHER" id="PTHR11496">
    <property type="entry name" value="ALCOHOL DEHYDROGENASE"/>
    <property type="match status" value="1"/>
</dbReference>
<dbReference type="STRING" id="1122142.SAMN02910414_00547"/>
<dbReference type="FunFam" id="3.40.50.1970:FF:000003">
    <property type="entry name" value="Alcohol dehydrogenase, iron-containing"/>
    <property type="match status" value="1"/>
</dbReference>
<dbReference type="Pfam" id="PF25137">
    <property type="entry name" value="ADH_Fe_C"/>
    <property type="match status" value="1"/>
</dbReference>
<dbReference type="Pfam" id="PF00465">
    <property type="entry name" value="Fe-ADH"/>
    <property type="match status" value="1"/>
</dbReference>
<evidence type="ECO:0000313" key="4">
    <source>
        <dbReference type="EMBL" id="SDY01652.1"/>
    </source>
</evidence>
<feature type="domain" description="Alcohol dehydrogenase iron-type/glycerol dehydrogenase GldA" evidence="2">
    <location>
        <begin position="6"/>
        <end position="171"/>
    </location>
</feature>
<dbReference type="CDD" id="cd08181">
    <property type="entry name" value="PPD-like"/>
    <property type="match status" value="1"/>
</dbReference>
<keyword evidence="5" id="KW-1185">Reference proteome</keyword>
<evidence type="ECO:0000256" key="1">
    <source>
        <dbReference type="ARBA" id="ARBA00023002"/>
    </source>
</evidence>
<dbReference type="EMBL" id="FNPG01000006">
    <property type="protein sequence ID" value="SDY01652.1"/>
    <property type="molecule type" value="Genomic_DNA"/>
</dbReference>
<dbReference type="GO" id="GO:0004022">
    <property type="term" value="F:alcohol dehydrogenase (NAD+) activity"/>
    <property type="evidence" value="ECO:0007669"/>
    <property type="project" value="TreeGrafter"/>
</dbReference>
<dbReference type="InterPro" id="IPR056798">
    <property type="entry name" value="ADH_Fe_C"/>
</dbReference>
<sequence length="367" mass="40699">MKLYMPTAVFCEKDCVRLHSDELTKLGTKGMIVTGKHSSRFNGSLNNVEDALKSQNIPYIIYDDVEANPSVETVVKASKIAQTEGVDFFIGIGGGSPMDAAKAISLLAKNPDKDSSVLFKNTTLEYYPIAEVPTTSGTGSEVTPYAILTLHEKHTKQSISHEIYPAVALVDYTYLKTAKRSGFINTCVDTLAHLIEAYLNTNANDYNRIYAREGFRLWGSVKNALVPCMNKNENDTESIELTDEEYETFMHASLVAGMAITHTGTSLPHGLSYPITYELGVPHGKAVGIFLPGFLRNYENLSEVHDVLELLGFSSINSFENYIRTIIGSVEIPIEIWETDKKSVLDNPAKLKNYPFEINAEILSTYR</sequence>
<feature type="domain" description="Fe-containing alcohol dehydrogenase-like C-terminal" evidence="3">
    <location>
        <begin position="184"/>
        <end position="312"/>
    </location>
</feature>
<dbReference type="OrthoDB" id="9804734at2"/>
<dbReference type="Proteomes" id="UP000183918">
    <property type="component" value="Unassembled WGS sequence"/>
</dbReference>
<dbReference type="SUPFAM" id="SSF56796">
    <property type="entry name" value="Dehydroquinate synthase-like"/>
    <property type="match status" value="1"/>
</dbReference>
<dbReference type="GO" id="GO:0046872">
    <property type="term" value="F:metal ion binding"/>
    <property type="evidence" value="ECO:0007669"/>
    <property type="project" value="InterPro"/>
</dbReference>
<dbReference type="InterPro" id="IPR001670">
    <property type="entry name" value="ADH_Fe/GldA"/>
</dbReference>
<evidence type="ECO:0000313" key="5">
    <source>
        <dbReference type="Proteomes" id="UP000183918"/>
    </source>
</evidence>
<reference evidence="4 5" key="1">
    <citation type="submission" date="2016-10" db="EMBL/GenBank/DDBJ databases">
        <authorList>
            <person name="de Groot N.N."/>
        </authorList>
    </citation>
    <scope>NUCLEOTIDE SEQUENCE [LARGE SCALE GENOMIC DNA]</scope>
    <source>
        <strain evidence="4 5">DSM 14045</strain>
    </source>
</reference>
<proteinExistence type="predicted"/>
<gene>
    <name evidence="4" type="ORF">SAMN02910414_00547</name>
</gene>
<evidence type="ECO:0000259" key="2">
    <source>
        <dbReference type="Pfam" id="PF00465"/>
    </source>
</evidence>
<accession>A0A1H3GE69</accession>
<dbReference type="PANTHER" id="PTHR11496:SF103">
    <property type="entry name" value="DEHYDROGENASE, PUTATIVE-RELATED"/>
    <property type="match status" value="1"/>
</dbReference>
<evidence type="ECO:0000259" key="3">
    <source>
        <dbReference type="Pfam" id="PF25137"/>
    </source>
</evidence>
<name>A0A1H3GE69_9FIRM</name>
<protein>
    <submittedName>
        <fullName evidence="4">Alcohol dehydrogenase</fullName>
    </submittedName>
</protein>
<dbReference type="Gene3D" id="1.20.1090.10">
    <property type="entry name" value="Dehydroquinate synthase-like - alpha domain"/>
    <property type="match status" value="1"/>
</dbReference>